<dbReference type="EMBL" id="ML208263">
    <property type="protein sequence ID" value="TFK75340.1"/>
    <property type="molecule type" value="Genomic_DNA"/>
</dbReference>
<organism evidence="1 2">
    <name type="scientific">Pluteus cervinus</name>
    <dbReference type="NCBI Taxonomy" id="181527"/>
    <lineage>
        <taxon>Eukaryota</taxon>
        <taxon>Fungi</taxon>
        <taxon>Dikarya</taxon>
        <taxon>Basidiomycota</taxon>
        <taxon>Agaricomycotina</taxon>
        <taxon>Agaricomycetes</taxon>
        <taxon>Agaricomycetidae</taxon>
        <taxon>Agaricales</taxon>
        <taxon>Pluteineae</taxon>
        <taxon>Pluteaceae</taxon>
        <taxon>Pluteus</taxon>
    </lineage>
</organism>
<evidence type="ECO:0000313" key="2">
    <source>
        <dbReference type="Proteomes" id="UP000308600"/>
    </source>
</evidence>
<accession>A0ACD3BB16</accession>
<keyword evidence="2" id="KW-1185">Reference proteome</keyword>
<gene>
    <name evidence="1" type="ORF">BDN72DRAFT_832201</name>
</gene>
<evidence type="ECO:0000313" key="1">
    <source>
        <dbReference type="EMBL" id="TFK75340.1"/>
    </source>
</evidence>
<dbReference type="Proteomes" id="UP000308600">
    <property type="component" value="Unassembled WGS sequence"/>
</dbReference>
<reference evidence="1 2" key="1">
    <citation type="journal article" date="2019" name="Nat. Ecol. Evol.">
        <title>Megaphylogeny resolves global patterns of mushroom evolution.</title>
        <authorList>
            <person name="Varga T."/>
            <person name="Krizsan K."/>
            <person name="Foldi C."/>
            <person name="Dima B."/>
            <person name="Sanchez-Garcia M."/>
            <person name="Sanchez-Ramirez S."/>
            <person name="Szollosi G.J."/>
            <person name="Szarkandi J.G."/>
            <person name="Papp V."/>
            <person name="Albert L."/>
            <person name="Andreopoulos W."/>
            <person name="Angelini C."/>
            <person name="Antonin V."/>
            <person name="Barry K.W."/>
            <person name="Bougher N.L."/>
            <person name="Buchanan P."/>
            <person name="Buyck B."/>
            <person name="Bense V."/>
            <person name="Catcheside P."/>
            <person name="Chovatia M."/>
            <person name="Cooper J."/>
            <person name="Damon W."/>
            <person name="Desjardin D."/>
            <person name="Finy P."/>
            <person name="Geml J."/>
            <person name="Haridas S."/>
            <person name="Hughes K."/>
            <person name="Justo A."/>
            <person name="Karasinski D."/>
            <person name="Kautmanova I."/>
            <person name="Kiss B."/>
            <person name="Kocsube S."/>
            <person name="Kotiranta H."/>
            <person name="LaButti K.M."/>
            <person name="Lechner B.E."/>
            <person name="Liimatainen K."/>
            <person name="Lipzen A."/>
            <person name="Lukacs Z."/>
            <person name="Mihaltcheva S."/>
            <person name="Morgado L.N."/>
            <person name="Niskanen T."/>
            <person name="Noordeloos M.E."/>
            <person name="Ohm R.A."/>
            <person name="Ortiz-Santana B."/>
            <person name="Ovrebo C."/>
            <person name="Racz N."/>
            <person name="Riley R."/>
            <person name="Savchenko A."/>
            <person name="Shiryaev A."/>
            <person name="Soop K."/>
            <person name="Spirin V."/>
            <person name="Szebenyi C."/>
            <person name="Tomsovsky M."/>
            <person name="Tulloss R.E."/>
            <person name="Uehling J."/>
            <person name="Grigoriev I.V."/>
            <person name="Vagvolgyi C."/>
            <person name="Papp T."/>
            <person name="Martin F.M."/>
            <person name="Miettinen O."/>
            <person name="Hibbett D.S."/>
            <person name="Nagy L.G."/>
        </authorList>
    </citation>
    <scope>NUCLEOTIDE SEQUENCE [LARGE SCALE GENOMIC DNA]</scope>
    <source>
        <strain evidence="1 2">NL-1719</strain>
    </source>
</reference>
<name>A0ACD3BB16_9AGAR</name>
<sequence>MALKRKFDHNSDDIAPIHSKQLKLVPFPNLPIDNDVAMSEAEPMYPEVHHLRLPSDVSSTSSNASPTASPFDIRPSPFFDNTESVNLDSHNFTPSPIQTTKAVGLLQPSNSFTHHGTGCSQIPKLRIACAPGLQGHRTMWSFCEQCGAISMVDTD</sequence>
<protein>
    <submittedName>
        <fullName evidence="1">Uncharacterized protein</fullName>
    </submittedName>
</protein>
<proteinExistence type="predicted"/>